<proteinExistence type="predicted"/>
<dbReference type="EMBL" id="NUUI01000011">
    <property type="protein sequence ID" value="PHG22796.1"/>
    <property type="molecule type" value="Genomic_DNA"/>
</dbReference>
<sequence length="112" mass="12953">MAVSEAEKSKFEEYNLYFFGLSLLYLGIIILNLLLMLFFKNVPADWSLPFVSHQVNEIIASVLMTVYLGILMHSLIELKSFVYNLFQCFIINAASSGIDFLKEEQEKDRMDK</sequence>
<comment type="caution">
    <text evidence="2">The sequence shown here is derived from an EMBL/GenBank/DDBJ whole genome shotgun (WGS) entry which is preliminary data.</text>
</comment>
<gene>
    <name evidence="2" type="ORF">COI74_06770</name>
</gene>
<keyword evidence="1" id="KW-0472">Membrane</keyword>
<name>A0ABD6TTZ8_9BACI</name>
<evidence type="ECO:0000256" key="1">
    <source>
        <dbReference type="SAM" id="Phobius"/>
    </source>
</evidence>
<keyword evidence="1" id="KW-1133">Transmembrane helix</keyword>
<reference evidence="2 3" key="1">
    <citation type="submission" date="2017-09" db="EMBL/GenBank/DDBJ databases">
        <title>Large-scale bioinformatics analysis of Bacillus genomes uncovers conserved roles of natural products in bacterial physiology.</title>
        <authorList>
            <consortium name="Agbiome Team Llc"/>
            <person name="Bleich R.M."/>
            <person name="Grubbs K.J."/>
            <person name="Santa Maria K.C."/>
            <person name="Allen S.E."/>
            <person name="Farag S."/>
            <person name="Shank E.A."/>
            <person name="Bowers A."/>
        </authorList>
    </citation>
    <scope>NUCLEOTIDE SEQUENCE [LARGE SCALE GENOMIC DNA]</scope>
    <source>
        <strain evidence="2 3">AFS032503</strain>
    </source>
</reference>
<organism evidence="2 3">
    <name type="scientific">Bacillus wiedmannii</name>
    <dbReference type="NCBI Taxonomy" id="1890302"/>
    <lineage>
        <taxon>Bacteria</taxon>
        <taxon>Bacillati</taxon>
        <taxon>Bacillota</taxon>
        <taxon>Bacilli</taxon>
        <taxon>Bacillales</taxon>
        <taxon>Bacillaceae</taxon>
        <taxon>Bacillus</taxon>
        <taxon>Bacillus cereus group</taxon>
    </lineage>
</organism>
<evidence type="ECO:0000313" key="3">
    <source>
        <dbReference type="Proteomes" id="UP000225062"/>
    </source>
</evidence>
<feature type="transmembrane region" description="Helical" evidence="1">
    <location>
        <begin position="16"/>
        <end position="38"/>
    </location>
</feature>
<evidence type="ECO:0000313" key="2">
    <source>
        <dbReference type="EMBL" id="PHG22796.1"/>
    </source>
</evidence>
<accession>A0ABD6TTZ8</accession>
<feature type="transmembrane region" description="Helical" evidence="1">
    <location>
        <begin position="58"/>
        <end position="76"/>
    </location>
</feature>
<keyword evidence="1" id="KW-0812">Transmembrane</keyword>
<evidence type="ECO:0008006" key="4">
    <source>
        <dbReference type="Google" id="ProtNLM"/>
    </source>
</evidence>
<protein>
    <recommendedName>
        <fullName evidence="4">Group-specific protein</fullName>
    </recommendedName>
</protein>
<dbReference type="AlphaFoldDB" id="A0ABD6TTZ8"/>
<dbReference type="Proteomes" id="UP000225062">
    <property type="component" value="Unassembled WGS sequence"/>
</dbReference>